<protein>
    <submittedName>
        <fullName evidence="1">Uncharacterized protein</fullName>
    </submittedName>
</protein>
<sequence>MELEFLKLFVLMLGGSLFVNKNGAESFMKCPRCKTTDVYRSRSAQAGVLSLVTTMARCHRCCHLFRVAAWNNVPDAPPAQENQTFRNRRAA</sequence>
<dbReference type="EMBL" id="LYDR01000128">
    <property type="protein sequence ID" value="ODA29463.1"/>
    <property type="molecule type" value="Genomic_DNA"/>
</dbReference>
<keyword evidence="2" id="KW-1185">Reference proteome</keyword>
<accession>A0A1C3E894</accession>
<organism evidence="1 2">
    <name type="scientific">Planctopirus hydrillae</name>
    <dbReference type="NCBI Taxonomy" id="1841610"/>
    <lineage>
        <taxon>Bacteria</taxon>
        <taxon>Pseudomonadati</taxon>
        <taxon>Planctomycetota</taxon>
        <taxon>Planctomycetia</taxon>
        <taxon>Planctomycetales</taxon>
        <taxon>Planctomycetaceae</taxon>
        <taxon>Planctopirus</taxon>
    </lineage>
</organism>
<dbReference type="Proteomes" id="UP000094828">
    <property type="component" value="Unassembled WGS sequence"/>
</dbReference>
<name>A0A1C3E894_9PLAN</name>
<evidence type="ECO:0000313" key="2">
    <source>
        <dbReference type="Proteomes" id="UP000094828"/>
    </source>
</evidence>
<reference evidence="1 2" key="1">
    <citation type="submission" date="2016-05" db="EMBL/GenBank/DDBJ databases">
        <title>Genomic and physiological characterization of Planctopirus sp. isolated from fresh water lake.</title>
        <authorList>
            <person name="Subhash Y."/>
            <person name="Ramana C."/>
        </authorList>
    </citation>
    <scope>NUCLEOTIDE SEQUENCE [LARGE SCALE GENOMIC DNA]</scope>
    <source>
        <strain evidence="1 2">JC280</strain>
    </source>
</reference>
<dbReference type="AlphaFoldDB" id="A0A1C3E894"/>
<gene>
    <name evidence="1" type="ORF">A6X21_08405</name>
</gene>
<proteinExistence type="predicted"/>
<evidence type="ECO:0000313" key="1">
    <source>
        <dbReference type="EMBL" id="ODA29463.1"/>
    </source>
</evidence>
<comment type="caution">
    <text evidence="1">The sequence shown here is derived from an EMBL/GenBank/DDBJ whole genome shotgun (WGS) entry which is preliminary data.</text>
</comment>